<keyword evidence="2 5" id="KW-0238">DNA-binding</keyword>
<dbReference type="EMBL" id="JACCKS010000080">
    <property type="protein sequence ID" value="NZA40478.1"/>
    <property type="molecule type" value="Genomic_DNA"/>
</dbReference>
<feature type="domain" description="HTH lacI-type" evidence="4">
    <location>
        <begin position="9"/>
        <end position="63"/>
    </location>
</feature>
<dbReference type="RefSeq" id="WP_180494420.1">
    <property type="nucleotide sequence ID" value="NZ_JACCKS010000080.1"/>
</dbReference>
<dbReference type="SUPFAM" id="SSF47413">
    <property type="entry name" value="lambda repressor-like DNA-binding domains"/>
    <property type="match status" value="1"/>
</dbReference>
<reference evidence="5 6" key="1">
    <citation type="submission" date="2020-07" db="EMBL/GenBank/DDBJ databases">
        <title>Organ Donor 1.</title>
        <authorList>
            <person name="Marsh A.J."/>
            <person name="Azcarate-Peril M.A."/>
        </authorList>
    </citation>
    <scope>NUCLEOTIDE SEQUENCE [LARGE SCALE GENOMIC DNA]</scope>
    <source>
        <strain evidence="5 6">AMC0717</strain>
    </source>
</reference>
<keyword evidence="1" id="KW-0805">Transcription regulation</keyword>
<dbReference type="Gene3D" id="1.10.260.40">
    <property type="entry name" value="lambda repressor-like DNA-binding domains"/>
    <property type="match status" value="1"/>
</dbReference>
<proteinExistence type="predicted"/>
<evidence type="ECO:0000256" key="2">
    <source>
        <dbReference type="ARBA" id="ARBA00023125"/>
    </source>
</evidence>
<evidence type="ECO:0000259" key="4">
    <source>
        <dbReference type="PROSITE" id="PS50932"/>
    </source>
</evidence>
<dbReference type="PANTHER" id="PTHR30146:SF109">
    <property type="entry name" value="HTH-TYPE TRANSCRIPTIONAL REGULATOR GALS"/>
    <property type="match status" value="1"/>
</dbReference>
<dbReference type="Pfam" id="PF00356">
    <property type="entry name" value="LacI"/>
    <property type="match status" value="1"/>
</dbReference>
<dbReference type="InterPro" id="IPR000843">
    <property type="entry name" value="HTH_LacI"/>
</dbReference>
<evidence type="ECO:0000313" key="6">
    <source>
        <dbReference type="Proteomes" id="UP000586254"/>
    </source>
</evidence>
<dbReference type="InterPro" id="IPR010982">
    <property type="entry name" value="Lambda_DNA-bd_dom_sf"/>
</dbReference>
<dbReference type="Gene3D" id="3.40.50.2300">
    <property type="match status" value="1"/>
</dbReference>
<comment type="caution">
    <text evidence="5">The sequence shown here is derived from an EMBL/GenBank/DDBJ whole genome shotgun (WGS) entry which is preliminary data.</text>
</comment>
<evidence type="ECO:0000313" key="5">
    <source>
        <dbReference type="EMBL" id="NZA40478.1"/>
    </source>
</evidence>
<protein>
    <submittedName>
        <fullName evidence="5">LacI family DNA-binding transcriptional regulator</fullName>
    </submittedName>
</protein>
<dbReference type="PANTHER" id="PTHR30146">
    <property type="entry name" value="LACI-RELATED TRANSCRIPTIONAL REPRESSOR"/>
    <property type="match status" value="1"/>
</dbReference>
<organism evidence="5 6">
    <name type="scientific">Eubacterium callanderi</name>
    <dbReference type="NCBI Taxonomy" id="53442"/>
    <lineage>
        <taxon>Bacteria</taxon>
        <taxon>Bacillati</taxon>
        <taxon>Bacillota</taxon>
        <taxon>Clostridia</taxon>
        <taxon>Eubacteriales</taxon>
        <taxon>Eubacteriaceae</taxon>
        <taxon>Eubacterium</taxon>
    </lineage>
</organism>
<name>A0A853JV36_9FIRM</name>
<dbReference type="CDD" id="cd01392">
    <property type="entry name" value="HTH_LacI"/>
    <property type="match status" value="1"/>
</dbReference>
<evidence type="ECO:0000256" key="3">
    <source>
        <dbReference type="ARBA" id="ARBA00023163"/>
    </source>
</evidence>
<accession>A0A853JV36</accession>
<feature type="non-terminal residue" evidence="5">
    <location>
        <position position="101"/>
    </location>
</feature>
<evidence type="ECO:0000256" key="1">
    <source>
        <dbReference type="ARBA" id="ARBA00023015"/>
    </source>
</evidence>
<dbReference type="AlphaFoldDB" id="A0A853JV36"/>
<dbReference type="Proteomes" id="UP000586254">
    <property type="component" value="Unassembled WGS sequence"/>
</dbReference>
<gene>
    <name evidence="5" type="ORF">H0N91_20740</name>
</gene>
<dbReference type="GO" id="GO:0000976">
    <property type="term" value="F:transcription cis-regulatory region binding"/>
    <property type="evidence" value="ECO:0007669"/>
    <property type="project" value="TreeGrafter"/>
</dbReference>
<dbReference type="GO" id="GO:0003700">
    <property type="term" value="F:DNA-binding transcription factor activity"/>
    <property type="evidence" value="ECO:0007669"/>
    <property type="project" value="TreeGrafter"/>
</dbReference>
<dbReference type="PROSITE" id="PS50932">
    <property type="entry name" value="HTH_LACI_2"/>
    <property type="match status" value="1"/>
</dbReference>
<dbReference type="SMART" id="SM00354">
    <property type="entry name" value="HTH_LACI"/>
    <property type="match status" value="1"/>
</dbReference>
<keyword evidence="3" id="KW-0804">Transcription</keyword>
<sequence length="101" mass="11408">MQTINKKRVTSIEVAKRAGVSQATVSRAFNPNSKMQDKTRKKVFDAAKELNYTPDAIARSMSSNKTDIIAVIMKNPTNPFYAKILTSFSNAFQKYNKQILF</sequence>